<dbReference type="OrthoDB" id="154709at2"/>
<reference evidence="1" key="1">
    <citation type="submission" date="2016-01" db="EMBL/GenBank/DDBJ databases">
        <authorList>
            <person name="Mcilroy J.S."/>
            <person name="Karst M S."/>
            <person name="Albertsen M."/>
        </authorList>
    </citation>
    <scope>NUCLEOTIDE SEQUENCE</scope>
    <source>
        <strain evidence="1">Cfx-K</strain>
    </source>
</reference>
<evidence type="ECO:0008006" key="3">
    <source>
        <dbReference type="Google" id="ProtNLM"/>
    </source>
</evidence>
<name>A0A161K2S1_9CHLR</name>
<proteinExistence type="predicted"/>
<gene>
    <name evidence="1" type="ORF">CFX0092_A0516</name>
</gene>
<evidence type="ECO:0000313" key="2">
    <source>
        <dbReference type="Proteomes" id="UP000215027"/>
    </source>
</evidence>
<dbReference type="AlphaFoldDB" id="A0A161K2S1"/>
<evidence type="ECO:0000313" key="1">
    <source>
        <dbReference type="EMBL" id="CUS02397.2"/>
    </source>
</evidence>
<sequence>MSKIDQYREHLRQMCDWDSFLLAESRLPGPRSNLELAQAAADEGDITQFLSWLALDATAAPVNTPGEFLPLCGAMGLGRLLAEGDLTLLPRLRAAANDPRWRLREGVAMALQRWGAADMPALLAEMARWAAGSRYEQRAVVAALCEPPLLHDRAVAEQVLGILNGITATIPGAADRREDGFIALRKALGYGWSVAVVAAPEAGRLMLEELAGSASTDVQWIVRENLSKQRLNRLDAGWVPALRQQLKQEAT</sequence>
<organism evidence="1 2">
    <name type="scientific">Candidatus Promineifilum breve</name>
    <dbReference type="NCBI Taxonomy" id="1806508"/>
    <lineage>
        <taxon>Bacteria</taxon>
        <taxon>Bacillati</taxon>
        <taxon>Chloroflexota</taxon>
        <taxon>Ardenticatenia</taxon>
        <taxon>Candidatus Promineifilales</taxon>
        <taxon>Candidatus Promineifilaceae</taxon>
        <taxon>Candidatus Promineifilum</taxon>
    </lineage>
</organism>
<dbReference type="Proteomes" id="UP000215027">
    <property type="component" value="Chromosome I"/>
</dbReference>
<dbReference type="KEGG" id="pbf:CFX0092_A0516"/>
<accession>A0A161K2S1</accession>
<keyword evidence="2" id="KW-1185">Reference proteome</keyword>
<protein>
    <recommendedName>
        <fullName evidence="3">HEAT repeat domain-containing protein</fullName>
    </recommendedName>
</protein>
<dbReference type="RefSeq" id="WP_095042012.1">
    <property type="nucleotide sequence ID" value="NZ_LN890655.1"/>
</dbReference>
<dbReference type="EMBL" id="LN890655">
    <property type="protein sequence ID" value="CUS02397.2"/>
    <property type="molecule type" value="Genomic_DNA"/>
</dbReference>